<dbReference type="WBParaSite" id="jg22925">
    <property type="protein sequence ID" value="jg22925"/>
    <property type="gene ID" value="jg22925"/>
</dbReference>
<reference evidence="3" key="1">
    <citation type="submission" date="2022-11" db="UniProtKB">
        <authorList>
            <consortium name="WormBaseParasite"/>
        </authorList>
    </citation>
    <scope>IDENTIFICATION</scope>
</reference>
<accession>A0A915DRL8</accession>
<sequence length="189" mass="19254">MCLPGATSMFRPDGNTGLSVTISSIPGSGTLQFFNGTAWTNVGVGQVVSQASIEAGNLKFVPLRNESGTDNYGGNGVGNQQADYAQFKFSRMTAPTASSSSTTTNVQSDGSVAGGTGSKTSGLIYLEAGKTYTFSGTADDSFVSPSAQDCGHCHLGAGGQVSGTFTPNTSGYYPIEVYHANQAGQAAMT</sequence>
<dbReference type="Proteomes" id="UP000887574">
    <property type="component" value="Unplaced"/>
</dbReference>
<organism evidence="2 3">
    <name type="scientific">Ditylenchus dipsaci</name>
    <dbReference type="NCBI Taxonomy" id="166011"/>
    <lineage>
        <taxon>Eukaryota</taxon>
        <taxon>Metazoa</taxon>
        <taxon>Ecdysozoa</taxon>
        <taxon>Nematoda</taxon>
        <taxon>Chromadorea</taxon>
        <taxon>Rhabditida</taxon>
        <taxon>Tylenchina</taxon>
        <taxon>Tylenchomorpha</taxon>
        <taxon>Sphaerularioidea</taxon>
        <taxon>Anguinidae</taxon>
        <taxon>Anguininae</taxon>
        <taxon>Ditylenchus</taxon>
    </lineage>
</organism>
<evidence type="ECO:0000313" key="3">
    <source>
        <dbReference type="WBParaSite" id="jg22925"/>
    </source>
</evidence>
<evidence type="ECO:0000256" key="1">
    <source>
        <dbReference type="SAM" id="MobiDB-lite"/>
    </source>
</evidence>
<feature type="region of interest" description="Disordered" evidence="1">
    <location>
        <begin position="96"/>
        <end position="115"/>
    </location>
</feature>
<keyword evidence="2" id="KW-1185">Reference proteome</keyword>
<dbReference type="AlphaFoldDB" id="A0A915DRL8"/>
<protein>
    <submittedName>
        <fullName evidence="3">Uncharacterized protein</fullName>
    </submittedName>
</protein>
<evidence type="ECO:0000313" key="2">
    <source>
        <dbReference type="Proteomes" id="UP000887574"/>
    </source>
</evidence>
<proteinExistence type="predicted"/>
<name>A0A915DRL8_9BILA</name>